<dbReference type="EMBL" id="FRCS01000004">
    <property type="protein sequence ID" value="SHN25972.1"/>
    <property type="molecule type" value="Genomic_DNA"/>
</dbReference>
<dbReference type="PANTHER" id="PTHR33434">
    <property type="entry name" value="DEGV DOMAIN-CONTAINING PROTEIN DR_1986-RELATED"/>
    <property type="match status" value="1"/>
</dbReference>
<proteinExistence type="predicted"/>
<evidence type="ECO:0000313" key="3">
    <source>
        <dbReference type="Proteomes" id="UP000184440"/>
    </source>
</evidence>
<dbReference type="RefSeq" id="WP_073257703.1">
    <property type="nucleotide sequence ID" value="NZ_FRCS01000004.1"/>
</dbReference>
<dbReference type="NCBIfam" id="TIGR00762">
    <property type="entry name" value="DegV"/>
    <property type="match status" value="1"/>
</dbReference>
<keyword evidence="3" id="KW-1185">Reference proteome</keyword>
<dbReference type="OrthoDB" id="9760324at2"/>
<accession>A0A1M7Q6D2</accession>
<dbReference type="AlphaFoldDB" id="A0A1M7Q6D2"/>
<evidence type="ECO:0000313" key="2">
    <source>
        <dbReference type="EMBL" id="SHN25972.1"/>
    </source>
</evidence>
<dbReference type="Gene3D" id="3.30.1180.10">
    <property type="match status" value="1"/>
</dbReference>
<protein>
    <submittedName>
        <fullName evidence="2">EDD domain protein, DegV family</fullName>
    </submittedName>
</protein>
<dbReference type="InterPro" id="IPR003797">
    <property type="entry name" value="DegV"/>
</dbReference>
<dbReference type="Pfam" id="PF02645">
    <property type="entry name" value="DegV"/>
    <property type="match status" value="1"/>
</dbReference>
<dbReference type="STRING" id="134849.SAMN05443668_104207"/>
<gene>
    <name evidence="2" type="ORF">SAMN05443668_104207</name>
</gene>
<sequence>MARRVAVVTDSTSDIPRELVARYELTVVPTYVTIGEATGREGLDISSADVAVALRQGRVPVTTSRATPHSLGEAYREAFAGGVDAVVSIHLSATLSGTYEAALLAAASSAGPVTVVDSRSIAMGLGAAVLEAASVAQDGGSAEEVRDAALDAVDRTTLLFYVDTLEHLRRGGRISAAAALIGTTLSVKPILRLEDGQIVVAERVRTAQRALAKLEEMAVLAAGSDGVDLTVQHLAAQERADALRERLFVRVPRIGRMLTGEVGPTVGAHVGPGLVGVAVTRHR</sequence>
<dbReference type="InterPro" id="IPR043168">
    <property type="entry name" value="DegV_C"/>
</dbReference>
<keyword evidence="1" id="KW-0446">Lipid-binding</keyword>
<evidence type="ECO:0000256" key="1">
    <source>
        <dbReference type="ARBA" id="ARBA00023121"/>
    </source>
</evidence>
<reference evidence="2 3" key="1">
    <citation type="submission" date="2016-11" db="EMBL/GenBank/DDBJ databases">
        <authorList>
            <person name="Jaros S."/>
            <person name="Januszkiewicz K."/>
            <person name="Wedrychowicz H."/>
        </authorList>
    </citation>
    <scope>NUCLEOTIDE SEQUENCE [LARGE SCALE GENOMIC DNA]</scope>
    <source>
        <strain evidence="2 3">DSM 46144</strain>
    </source>
</reference>
<dbReference type="PROSITE" id="PS51482">
    <property type="entry name" value="DEGV"/>
    <property type="match status" value="1"/>
</dbReference>
<dbReference type="PANTHER" id="PTHR33434:SF2">
    <property type="entry name" value="FATTY ACID-BINDING PROTEIN TM_1468"/>
    <property type="match status" value="1"/>
</dbReference>
<dbReference type="Gene3D" id="3.40.50.10170">
    <property type="match status" value="1"/>
</dbReference>
<dbReference type="InterPro" id="IPR050270">
    <property type="entry name" value="DegV_domain_contain"/>
</dbReference>
<name>A0A1M7Q6D2_9ACTN</name>
<dbReference type="GO" id="GO:0008289">
    <property type="term" value="F:lipid binding"/>
    <property type="evidence" value="ECO:0007669"/>
    <property type="project" value="UniProtKB-KW"/>
</dbReference>
<dbReference type="Proteomes" id="UP000184440">
    <property type="component" value="Unassembled WGS sequence"/>
</dbReference>
<organism evidence="2 3">
    <name type="scientific">Cryptosporangium aurantiacum</name>
    <dbReference type="NCBI Taxonomy" id="134849"/>
    <lineage>
        <taxon>Bacteria</taxon>
        <taxon>Bacillati</taxon>
        <taxon>Actinomycetota</taxon>
        <taxon>Actinomycetes</taxon>
        <taxon>Cryptosporangiales</taxon>
        <taxon>Cryptosporangiaceae</taxon>
        <taxon>Cryptosporangium</taxon>
    </lineage>
</organism>
<dbReference type="SUPFAM" id="SSF82549">
    <property type="entry name" value="DAK1/DegV-like"/>
    <property type="match status" value="1"/>
</dbReference>